<proteinExistence type="predicted"/>
<evidence type="ECO:0008006" key="5">
    <source>
        <dbReference type="Google" id="ProtNLM"/>
    </source>
</evidence>
<organism evidence="3 4">
    <name type="scientific">Sphaerobolus stellatus (strain SS14)</name>
    <dbReference type="NCBI Taxonomy" id="990650"/>
    <lineage>
        <taxon>Eukaryota</taxon>
        <taxon>Fungi</taxon>
        <taxon>Dikarya</taxon>
        <taxon>Basidiomycota</taxon>
        <taxon>Agaricomycotina</taxon>
        <taxon>Agaricomycetes</taxon>
        <taxon>Phallomycetidae</taxon>
        <taxon>Geastrales</taxon>
        <taxon>Sphaerobolaceae</taxon>
        <taxon>Sphaerobolus</taxon>
    </lineage>
</organism>
<dbReference type="OrthoDB" id="3203159at2759"/>
<dbReference type="GO" id="GO:0008270">
    <property type="term" value="F:zinc ion binding"/>
    <property type="evidence" value="ECO:0007669"/>
    <property type="project" value="InterPro"/>
</dbReference>
<keyword evidence="4" id="KW-1185">Reference proteome</keyword>
<evidence type="ECO:0000313" key="4">
    <source>
        <dbReference type="Proteomes" id="UP000054279"/>
    </source>
</evidence>
<feature type="region of interest" description="Disordered" evidence="2">
    <location>
        <begin position="1"/>
        <end position="78"/>
    </location>
</feature>
<accession>A0A0C9V5P4</accession>
<evidence type="ECO:0000313" key="3">
    <source>
        <dbReference type="EMBL" id="KIJ32726.1"/>
    </source>
</evidence>
<dbReference type="Proteomes" id="UP000054279">
    <property type="component" value="Unassembled WGS sequence"/>
</dbReference>
<protein>
    <recommendedName>
        <fullName evidence="5">CCHC-type domain-containing protein</fullName>
    </recommendedName>
</protein>
<feature type="compositionally biased region" description="Basic and acidic residues" evidence="2">
    <location>
        <begin position="60"/>
        <end position="77"/>
    </location>
</feature>
<dbReference type="InterPro" id="IPR036875">
    <property type="entry name" value="Znf_CCHC_sf"/>
</dbReference>
<keyword evidence="1" id="KW-0507">mRNA processing</keyword>
<dbReference type="GO" id="GO:0006397">
    <property type="term" value="P:mRNA processing"/>
    <property type="evidence" value="ECO:0007669"/>
    <property type="project" value="UniProtKB-KW"/>
</dbReference>
<dbReference type="HOGENOM" id="CLU_120286_0_0_1"/>
<sequence length="125" mass="14428">MNTSTGQSSNSFEKRIRQLEDLLKSQSNKNERGYKDNNRPYYSRANLIGHSDNLPTPPFPRDDSNISKGKTPEDKGARACRHCGSGKHWDNDCRHARNGARKVRAQLILMNDDDRRAMNEYEELY</sequence>
<feature type="compositionally biased region" description="Basic and acidic residues" evidence="2">
    <location>
        <begin position="12"/>
        <end position="38"/>
    </location>
</feature>
<dbReference type="GO" id="GO:0003676">
    <property type="term" value="F:nucleic acid binding"/>
    <property type="evidence" value="ECO:0007669"/>
    <property type="project" value="InterPro"/>
</dbReference>
<evidence type="ECO:0000256" key="2">
    <source>
        <dbReference type="SAM" id="MobiDB-lite"/>
    </source>
</evidence>
<gene>
    <name evidence="3" type="ORF">M422DRAFT_184133</name>
</gene>
<dbReference type="SUPFAM" id="SSF57756">
    <property type="entry name" value="Retrovirus zinc finger-like domains"/>
    <property type="match status" value="1"/>
</dbReference>
<feature type="non-terminal residue" evidence="3">
    <location>
        <position position="125"/>
    </location>
</feature>
<feature type="compositionally biased region" description="Polar residues" evidence="2">
    <location>
        <begin position="1"/>
        <end position="11"/>
    </location>
</feature>
<evidence type="ECO:0000256" key="1">
    <source>
        <dbReference type="ARBA" id="ARBA00022664"/>
    </source>
</evidence>
<reference evidence="3 4" key="1">
    <citation type="submission" date="2014-06" db="EMBL/GenBank/DDBJ databases">
        <title>Evolutionary Origins and Diversification of the Mycorrhizal Mutualists.</title>
        <authorList>
            <consortium name="DOE Joint Genome Institute"/>
            <consortium name="Mycorrhizal Genomics Consortium"/>
            <person name="Kohler A."/>
            <person name="Kuo A."/>
            <person name="Nagy L.G."/>
            <person name="Floudas D."/>
            <person name="Copeland A."/>
            <person name="Barry K.W."/>
            <person name="Cichocki N."/>
            <person name="Veneault-Fourrey C."/>
            <person name="LaButti K."/>
            <person name="Lindquist E.A."/>
            <person name="Lipzen A."/>
            <person name="Lundell T."/>
            <person name="Morin E."/>
            <person name="Murat C."/>
            <person name="Riley R."/>
            <person name="Ohm R."/>
            <person name="Sun H."/>
            <person name="Tunlid A."/>
            <person name="Henrissat B."/>
            <person name="Grigoriev I.V."/>
            <person name="Hibbett D.S."/>
            <person name="Martin F."/>
        </authorList>
    </citation>
    <scope>NUCLEOTIDE SEQUENCE [LARGE SCALE GENOMIC DNA]</scope>
    <source>
        <strain evidence="3 4">SS14</strain>
    </source>
</reference>
<dbReference type="AlphaFoldDB" id="A0A0C9V5P4"/>
<name>A0A0C9V5P4_SPHS4</name>
<dbReference type="EMBL" id="KN837223">
    <property type="protein sequence ID" value="KIJ32726.1"/>
    <property type="molecule type" value="Genomic_DNA"/>
</dbReference>